<keyword evidence="14" id="KW-1185">Reference proteome</keyword>
<dbReference type="InterPro" id="IPR036640">
    <property type="entry name" value="ABC1_TM_sf"/>
</dbReference>
<reference evidence="13 14" key="1">
    <citation type="journal article" date="2014" name="PLoS Genet.">
        <title>Analysis of the Phlebiopsis gigantea genome, transcriptome and secretome provides insight into its pioneer colonization strategies of wood.</title>
        <authorList>
            <person name="Hori C."/>
            <person name="Ishida T."/>
            <person name="Igarashi K."/>
            <person name="Samejima M."/>
            <person name="Suzuki H."/>
            <person name="Master E."/>
            <person name="Ferreira P."/>
            <person name="Ruiz-Duenas F.J."/>
            <person name="Held B."/>
            <person name="Canessa P."/>
            <person name="Larrondo L.F."/>
            <person name="Schmoll M."/>
            <person name="Druzhinina I.S."/>
            <person name="Kubicek C.P."/>
            <person name="Gaskell J.A."/>
            <person name="Kersten P."/>
            <person name="St John F."/>
            <person name="Glasner J."/>
            <person name="Sabat G."/>
            <person name="Splinter BonDurant S."/>
            <person name="Syed K."/>
            <person name="Yadav J."/>
            <person name="Mgbeahuruike A.C."/>
            <person name="Kovalchuk A."/>
            <person name="Asiegbu F.O."/>
            <person name="Lackner G."/>
            <person name="Hoffmeister D."/>
            <person name="Rencoret J."/>
            <person name="Gutierrez A."/>
            <person name="Sun H."/>
            <person name="Lindquist E."/>
            <person name="Barry K."/>
            <person name="Riley R."/>
            <person name="Grigoriev I.V."/>
            <person name="Henrissat B."/>
            <person name="Kues U."/>
            <person name="Berka R.M."/>
            <person name="Martinez A.T."/>
            <person name="Covert S.F."/>
            <person name="Blanchette R.A."/>
            <person name="Cullen D."/>
        </authorList>
    </citation>
    <scope>NUCLEOTIDE SEQUENCE [LARGE SCALE GENOMIC DNA]</scope>
    <source>
        <strain evidence="13 14">11061_1 CR5-6</strain>
    </source>
</reference>
<dbReference type="EMBL" id="KN840611">
    <property type="protein sequence ID" value="KIP03538.1"/>
    <property type="molecule type" value="Genomic_DNA"/>
</dbReference>
<gene>
    <name evidence="13" type="ORF">PHLGIDRAFT_236193</name>
</gene>
<keyword evidence="6" id="KW-0067">ATP-binding</keyword>
<feature type="transmembrane region" description="Helical" evidence="10">
    <location>
        <begin position="93"/>
        <end position="117"/>
    </location>
</feature>
<feature type="domain" description="ABC transporter" evidence="11">
    <location>
        <begin position="1343"/>
        <end position="1580"/>
    </location>
</feature>
<feature type="compositionally biased region" description="Basic and acidic residues" evidence="9">
    <location>
        <begin position="467"/>
        <end position="480"/>
    </location>
</feature>
<feature type="domain" description="ABC transporter" evidence="11">
    <location>
        <begin position="731"/>
        <end position="960"/>
    </location>
</feature>
<protein>
    <recommendedName>
        <fullName evidence="15">P-loop containing nucleoside triphosphate hydrolase protein</fullName>
    </recommendedName>
</protein>
<keyword evidence="3 10" id="KW-0812">Transmembrane</keyword>
<feature type="domain" description="ABC transmembrane type-1" evidence="12">
    <location>
        <begin position="489"/>
        <end position="678"/>
    </location>
</feature>
<evidence type="ECO:0000256" key="3">
    <source>
        <dbReference type="ARBA" id="ARBA00022692"/>
    </source>
</evidence>
<evidence type="ECO:0000313" key="13">
    <source>
        <dbReference type="EMBL" id="KIP03538.1"/>
    </source>
</evidence>
<feature type="transmembrane region" description="Helical" evidence="10">
    <location>
        <begin position="344"/>
        <end position="366"/>
    </location>
</feature>
<dbReference type="CDD" id="cd18604">
    <property type="entry name" value="ABC_6TM_VMR1_D2_like"/>
    <property type="match status" value="1"/>
</dbReference>
<dbReference type="HOGENOM" id="CLU_000604_27_6_1"/>
<dbReference type="CDD" id="cd03244">
    <property type="entry name" value="ABCC_MRP_domain2"/>
    <property type="match status" value="1"/>
</dbReference>
<dbReference type="GO" id="GO:0005524">
    <property type="term" value="F:ATP binding"/>
    <property type="evidence" value="ECO:0007669"/>
    <property type="project" value="UniProtKB-KW"/>
</dbReference>
<name>A0A0C3PDU5_PHLG1</name>
<keyword evidence="5" id="KW-0547">Nucleotide-binding</keyword>
<evidence type="ECO:0000256" key="7">
    <source>
        <dbReference type="ARBA" id="ARBA00022989"/>
    </source>
</evidence>
<feature type="transmembrane region" description="Helical" evidence="10">
    <location>
        <begin position="154"/>
        <end position="173"/>
    </location>
</feature>
<evidence type="ECO:0000256" key="6">
    <source>
        <dbReference type="ARBA" id="ARBA00022840"/>
    </source>
</evidence>
<feature type="transmembrane region" description="Helical" evidence="10">
    <location>
        <begin position="304"/>
        <end position="324"/>
    </location>
</feature>
<dbReference type="SUPFAM" id="SSF52540">
    <property type="entry name" value="P-loop containing nucleoside triphosphate hydrolases"/>
    <property type="match status" value="2"/>
</dbReference>
<accession>A0A0C3PDU5</accession>
<dbReference type="GO" id="GO:0016887">
    <property type="term" value="F:ATP hydrolysis activity"/>
    <property type="evidence" value="ECO:0007669"/>
    <property type="project" value="InterPro"/>
</dbReference>
<dbReference type="PROSITE" id="PS00211">
    <property type="entry name" value="ABC_TRANSPORTER_1"/>
    <property type="match status" value="1"/>
</dbReference>
<dbReference type="SUPFAM" id="SSF90123">
    <property type="entry name" value="ABC transporter transmembrane region"/>
    <property type="match status" value="2"/>
</dbReference>
<organism evidence="13 14">
    <name type="scientific">Phlebiopsis gigantea (strain 11061_1 CR5-6)</name>
    <name type="common">White-rot fungus</name>
    <name type="synonym">Peniophora gigantea</name>
    <dbReference type="NCBI Taxonomy" id="745531"/>
    <lineage>
        <taxon>Eukaryota</taxon>
        <taxon>Fungi</taxon>
        <taxon>Dikarya</taxon>
        <taxon>Basidiomycota</taxon>
        <taxon>Agaricomycotina</taxon>
        <taxon>Agaricomycetes</taxon>
        <taxon>Polyporales</taxon>
        <taxon>Phanerochaetaceae</taxon>
        <taxon>Phlebiopsis</taxon>
    </lineage>
</organism>
<dbReference type="Pfam" id="PF00664">
    <property type="entry name" value="ABC_membrane"/>
    <property type="match status" value="2"/>
</dbReference>
<dbReference type="Proteomes" id="UP000053257">
    <property type="component" value="Unassembled WGS sequence"/>
</dbReference>
<feature type="transmembrane region" description="Helical" evidence="10">
    <location>
        <begin position="535"/>
        <end position="556"/>
    </location>
</feature>
<dbReference type="STRING" id="745531.A0A0C3PDU5"/>
<evidence type="ECO:0000256" key="10">
    <source>
        <dbReference type="SAM" id="Phobius"/>
    </source>
</evidence>
<feature type="transmembrane region" description="Helical" evidence="10">
    <location>
        <begin position="129"/>
        <end position="147"/>
    </location>
</feature>
<dbReference type="PANTHER" id="PTHR24223">
    <property type="entry name" value="ATP-BINDING CASSETTE SUB-FAMILY C"/>
    <property type="match status" value="1"/>
</dbReference>
<evidence type="ECO:0000313" key="14">
    <source>
        <dbReference type="Proteomes" id="UP000053257"/>
    </source>
</evidence>
<dbReference type="Pfam" id="PF00005">
    <property type="entry name" value="ABC_tran"/>
    <property type="match status" value="2"/>
</dbReference>
<dbReference type="PROSITE" id="PS50929">
    <property type="entry name" value="ABC_TM1F"/>
    <property type="match status" value="2"/>
</dbReference>
<dbReference type="Gene3D" id="1.20.1560.10">
    <property type="entry name" value="ABC transporter type 1, transmembrane domain"/>
    <property type="match status" value="2"/>
</dbReference>
<dbReference type="OrthoDB" id="6500128at2759"/>
<dbReference type="GO" id="GO:0140359">
    <property type="term" value="F:ABC-type transporter activity"/>
    <property type="evidence" value="ECO:0007669"/>
    <property type="project" value="InterPro"/>
</dbReference>
<feature type="transmembrane region" description="Helical" evidence="10">
    <location>
        <begin position="618"/>
        <end position="639"/>
    </location>
</feature>
<evidence type="ECO:0000256" key="5">
    <source>
        <dbReference type="ARBA" id="ARBA00022741"/>
    </source>
</evidence>
<dbReference type="InterPro" id="IPR017871">
    <property type="entry name" value="ABC_transporter-like_CS"/>
</dbReference>
<evidence type="ECO:0000256" key="8">
    <source>
        <dbReference type="ARBA" id="ARBA00023136"/>
    </source>
</evidence>
<dbReference type="SMART" id="SM00382">
    <property type="entry name" value="AAA"/>
    <property type="match status" value="2"/>
</dbReference>
<keyword evidence="7 10" id="KW-1133">Transmembrane helix</keyword>
<feature type="compositionally biased region" description="Polar residues" evidence="9">
    <location>
        <begin position="452"/>
        <end position="463"/>
    </location>
</feature>
<evidence type="ECO:0008006" key="15">
    <source>
        <dbReference type="Google" id="ProtNLM"/>
    </source>
</evidence>
<evidence type="ECO:0000256" key="1">
    <source>
        <dbReference type="ARBA" id="ARBA00004141"/>
    </source>
</evidence>
<feature type="transmembrane region" description="Helical" evidence="10">
    <location>
        <begin position="193"/>
        <end position="212"/>
    </location>
</feature>
<evidence type="ECO:0000256" key="9">
    <source>
        <dbReference type="SAM" id="MobiDB-lite"/>
    </source>
</evidence>
<dbReference type="InterPro" id="IPR011527">
    <property type="entry name" value="ABC1_TM_dom"/>
</dbReference>
<dbReference type="FunFam" id="1.20.1560.10:FF:000013">
    <property type="entry name" value="ABC transporter C family member 2"/>
    <property type="match status" value="1"/>
</dbReference>
<feature type="compositionally biased region" description="Low complexity" evidence="9">
    <location>
        <begin position="411"/>
        <end position="421"/>
    </location>
</feature>
<evidence type="ECO:0000256" key="4">
    <source>
        <dbReference type="ARBA" id="ARBA00022737"/>
    </source>
</evidence>
<dbReference type="InterPro" id="IPR027417">
    <property type="entry name" value="P-loop_NTPase"/>
</dbReference>
<feature type="domain" description="ABC transmembrane type-1" evidence="12">
    <location>
        <begin position="1029"/>
        <end position="1306"/>
    </location>
</feature>
<sequence length="1596" mass="176346">MLLFSCSLPPGWRCTTNIEEQVRLPATLRSSRDELSLGPWTDERIFPFYVSVGSLIILAVHGLWISHVFKILRGLTEGPSTAKSDRGFLGNRGGLTIFLFKFIRLLGTLSLLSLYVVTAHRQGWPWVDMSLVAALAYASIVALANAISPSDQGLLFSWHLSITAFAIFAVYLYRDAWPLMTFTLHPKDSAEGIVVWFKVALATLVGGVLPLLEPYPYIPYDPAHPMDAPNPEQTASIGSFLTYSFLERTIWHAYRIPHLSHQDLPPLCDYDEVRNLVKRGYPRLSGKTKSSLLWGILSIFRRSLVYQAVALTVLAIATMAVPIGTNRLLAYLEHGGKDAVVRPWVWILWLACGPLIGATCFQVYVFHSTASMARTQSIFTSLIFEHSLRVRLKSDVGEKDSPRTDVTFGADSPPSSDTPGDSYERDGEDTDTVHSRLATDIAMVTADATVVASETSPSPSSTGIVPKNKDKADKDADSEKISEAKKANNFSGKLNNLVTSDLENIVGGRDFFFVLISGPLMSTAAMWFLYGVLGWSSFVGLAVMVALFPVPAWVAARTNGIQKERMQSTDARVQSVTEVVGILRMVKLFGWEQRVGDLVAQKREDELKLVWKRKVLDLLSVCVNTVIPVLHMLVTYGVYTVVMKRELTASVIFSSVNAFQILRGQIDLVTFFVSRSLTAFVSLGRVAEFLQKTELLDAFTPVAPNEVIVDMSWAHHSDIGFGKTDFSWSNDKTDGAVTPSRRNFRLYIDDEVKFKEGAFTIVTGPTGSGKTSVLMALLGEMHYMPRAPDSWMNLPRRGGIAYAAQESWVLNETIKENILFGAPYDESRYNKVIYQCGLSRDLSLFDAGDATEVGEKGLTLSGGQKARITLAKAVYSSAKILLLDDVLAALDVHTSLWVVDKCFKGDLINGRTVILVTHNVAMASPLADLVISMRDGRIVSQGSVNDALKNDKNLVEDLKHERAAIELEVNEDAAIDEMTELSKITDKASGSKLVVAEEIAIGRVGWGAFRLFIDGLGGKWPFLFWTQYLGSTTLSSIASVLEMWWLGHWAQQYLLHDSGDISAAFYLGMYSVLVAIGTLSKMCYHLVYTYGTLRASRSVHALLLKSLLGSTFRWLDVTPTSRAIARCTQDIQSVDDVVSNEMNLLVNTTIDLLIRLATIVWATPVFIFPAVFVAVFGGFLGRVYIKAQLSIKREMSNAKSPVLGTFGSAISGLTSIRAYAAQSAFRDMLYYRIDRYMRTARPFYNANRWIGQRLDTLGQLFTASLAFYLVYGGGHPSPSTVGFILSMSTVFSEMIIWWVRIYNDFEVAGNSLERIQQYLDIDHEAEPQESGKPPAYWPSTGEFHVENLSARYSLDGPKVLQDISFHARAGERIGIVGRTGSGKSTLTLAILRCIHTEGTVIFDGIPTHSINLDALRSNVTIIPQVPELLSGTLRHNLDMFGQYDDAVLNDALRSAGLFSLQSASDENRVTLDSEVASAGGNLSVGQRQIVALARAIVRQSKLLVLDEATSAIDYETDAVIQSSLRTELRRDVTVITVAHRLQTIMDYDKILVLDVGHLVEFDAPKELLKKEDSLLRALVDESADKDTLYAMAESKI</sequence>
<feature type="region of interest" description="Disordered" evidence="9">
    <location>
        <begin position="451"/>
        <end position="480"/>
    </location>
</feature>
<keyword evidence="8 10" id="KW-0472">Membrane</keyword>
<dbReference type="Gene3D" id="3.40.50.300">
    <property type="entry name" value="P-loop containing nucleotide triphosphate hydrolases"/>
    <property type="match status" value="2"/>
</dbReference>
<evidence type="ECO:0000259" key="11">
    <source>
        <dbReference type="PROSITE" id="PS50893"/>
    </source>
</evidence>
<dbReference type="InterPro" id="IPR003593">
    <property type="entry name" value="AAA+_ATPase"/>
</dbReference>
<dbReference type="CDD" id="cd03250">
    <property type="entry name" value="ABCC_MRP_domain1"/>
    <property type="match status" value="1"/>
</dbReference>
<comment type="subcellular location">
    <subcellularLocation>
        <location evidence="1">Membrane</location>
        <topology evidence="1">Multi-pass membrane protein</topology>
    </subcellularLocation>
</comment>
<evidence type="ECO:0000259" key="12">
    <source>
        <dbReference type="PROSITE" id="PS50929"/>
    </source>
</evidence>
<feature type="transmembrane region" description="Helical" evidence="10">
    <location>
        <begin position="46"/>
        <end position="72"/>
    </location>
</feature>
<dbReference type="CDD" id="cd18596">
    <property type="entry name" value="ABC_6TM_VMR1_D1_like"/>
    <property type="match status" value="1"/>
</dbReference>
<keyword evidence="2" id="KW-0813">Transport</keyword>
<dbReference type="InterPro" id="IPR050173">
    <property type="entry name" value="ABC_transporter_C-like"/>
</dbReference>
<feature type="transmembrane region" description="Helical" evidence="10">
    <location>
        <begin position="511"/>
        <end position="529"/>
    </location>
</feature>
<dbReference type="PANTHER" id="PTHR24223:SF356">
    <property type="entry name" value="ATP-BINDING CASSETTE TRANSPORTER ABC4"/>
    <property type="match status" value="1"/>
</dbReference>
<dbReference type="PROSITE" id="PS50893">
    <property type="entry name" value="ABC_TRANSPORTER_2"/>
    <property type="match status" value="2"/>
</dbReference>
<dbReference type="InterPro" id="IPR003439">
    <property type="entry name" value="ABC_transporter-like_ATP-bd"/>
</dbReference>
<feature type="region of interest" description="Disordered" evidence="9">
    <location>
        <begin position="395"/>
        <end position="431"/>
    </location>
</feature>
<dbReference type="GO" id="GO:0016020">
    <property type="term" value="C:membrane"/>
    <property type="evidence" value="ECO:0007669"/>
    <property type="project" value="UniProtKB-SubCell"/>
</dbReference>
<proteinExistence type="predicted"/>
<dbReference type="FunFam" id="3.40.50.300:FF:000838">
    <property type="entry name" value="ABC multidrug transporter (Eurofung)"/>
    <property type="match status" value="1"/>
</dbReference>
<feature type="transmembrane region" description="Helical" evidence="10">
    <location>
        <begin position="1159"/>
        <end position="1185"/>
    </location>
</feature>
<evidence type="ECO:0000256" key="2">
    <source>
        <dbReference type="ARBA" id="ARBA00022448"/>
    </source>
</evidence>
<keyword evidence="4" id="KW-0677">Repeat</keyword>